<evidence type="ECO:0000256" key="1">
    <source>
        <dbReference type="SAM" id="MobiDB-lite"/>
    </source>
</evidence>
<keyword evidence="3" id="KW-1185">Reference proteome</keyword>
<dbReference type="EMBL" id="CAXAMM010018169">
    <property type="protein sequence ID" value="CAK9042842.1"/>
    <property type="molecule type" value="Genomic_DNA"/>
</dbReference>
<accession>A0ABP0LW75</accession>
<comment type="caution">
    <text evidence="2">The sequence shown here is derived from an EMBL/GenBank/DDBJ whole genome shotgun (WGS) entry which is preliminary data.</text>
</comment>
<evidence type="ECO:0000313" key="2">
    <source>
        <dbReference type="EMBL" id="CAK9042842.1"/>
    </source>
</evidence>
<proteinExistence type="predicted"/>
<organism evidence="2 3">
    <name type="scientific">Durusdinium trenchii</name>
    <dbReference type="NCBI Taxonomy" id="1381693"/>
    <lineage>
        <taxon>Eukaryota</taxon>
        <taxon>Sar</taxon>
        <taxon>Alveolata</taxon>
        <taxon>Dinophyceae</taxon>
        <taxon>Suessiales</taxon>
        <taxon>Symbiodiniaceae</taxon>
        <taxon>Durusdinium</taxon>
    </lineage>
</organism>
<keyword evidence="2" id="KW-0413">Isomerase</keyword>
<feature type="compositionally biased region" description="Polar residues" evidence="1">
    <location>
        <begin position="46"/>
        <end position="55"/>
    </location>
</feature>
<protein>
    <submittedName>
        <fullName evidence="2">Peptidyl-prolyl cis-trans isomerase D</fullName>
    </submittedName>
</protein>
<dbReference type="Proteomes" id="UP001642464">
    <property type="component" value="Unassembled WGS sequence"/>
</dbReference>
<feature type="region of interest" description="Disordered" evidence="1">
    <location>
        <begin position="34"/>
        <end position="55"/>
    </location>
</feature>
<feature type="compositionally biased region" description="Basic and acidic residues" evidence="1">
    <location>
        <begin position="34"/>
        <end position="45"/>
    </location>
</feature>
<sequence>MSLFSGDNEIGNILQQAVKLKTAQMNDKRKTYETLDRVQRLKPESSPKQCCQVSN</sequence>
<name>A0ABP0LW75_9DINO</name>
<evidence type="ECO:0000313" key="3">
    <source>
        <dbReference type="Proteomes" id="UP001642464"/>
    </source>
</evidence>
<dbReference type="GO" id="GO:0016853">
    <property type="term" value="F:isomerase activity"/>
    <property type="evidence" value="ECO:0007669"/>
    <property type="project" value="UniProtKB-KW"/>
</dbReference>
<reference evidence="2 3" key="1">
    <citation type="submission" date="2024-02" db="EMBL/GenBank/DDBJ databases">
        <authorList>
            <person name="Chen Y."/>
            <person name="Shah S."/>
            <person name="Dougan E. K."/>
            <person name="Thang M."/>
            <person name="Chan C."/>
        </authorList>
    </citation>
    <scope>NUCLEOTIDE SEQUENCE [LARGE SCALE GENOMIC DNA]</scope>
</reference>
<gene>
    <name evidence="2" type="ORF">SCF082_LOCUS24585</name>
</gene>